<dbReference type="KEGG" id="hjo:AY555_01185"/>
<proteinExistence type="predicted"/>
<evidence type="ECO:0000313" key="3">
    <source>
        <dbReference type="Proteomes" id="UP000076066"/>
    </source>
</evidence>
<dbReference type="Pfam" id="PF05494">
    <property type="entry name" value="MlaC"/>
    <property type="match status" value="1"/>
</dbReference>
<protein>
    <recommendedName>
        <fullName evidence="4">Toluene tolerance protein</fullName>
    </recommendedName>
</protein>
<sequence>MTPRIPFTISVFGLFLAIGLLFSQAQAAPDLEGAKKVVQKIADTGISEVIGADVSYDEKIERFRKLFDTWFDMPAVSRFVLGRFWRTAPEEEQKRFIEQFRELNIYTWAQRFNEYNGQKLVVTTATADGDGGAFVESQIEREAAKPMVVLWRLRLRGSEWKVVDLSIEGVSMAITFRSEYAAKLSEPGASVASLNALIAAQSRQLSSQTRR</sequence>
<organism evidence="2 3">
    <name type="scientific">Haematospirillum jordaniae</name>
    <dbReference type="NCBI Taxonomy" id="1549855"/>
    <lineage>
        <taxon>Bacteria</taxon>
        <taxon>Pseudomonadati</taxon>
        <taxon>Pseudomonadota</taxon>
        <taxon>Alphaproteobacteria</taxon>
        <taxon>Rhodospirillales</taxon>
        <taxon>Novispirillaceae</taxon>
        <taxon>Haematospirillum</taxon>
    </lineage>
</organism>
<keyword evidence="1" id="KW-0732">Signal</keyword>
<dbReference type="InterPro" id="IPR042245">
    <property type="entry name" value="Tgt2/MlaC_sf"/>
</dbReference>
<reference evidence="2 3" key="1">
    <citation type="submission" date="2016-02" db="EMBL/GenBank/DDBJ databases">
        <title>Complete Genome of H5569, the type strain of the newly described species Haematospirillium jordaniae.</title>
        <authorList>
            <person name="Nicholson A.C."/>
            <person name="Humrighouse B.W."/>
            <person name="Loparov V."/>
            <person name="McQuiston J.R."/>
        </authorList>
    </citation>
    <scope>NUCLEOTIDE SEQUENCE [LARGE SCALE GENOMIC DNA]</scope>
    <source>
        <strain evidence="2 3">H5569</strain>
    </source>
</reference>
<dbReference type="PANTHER" id="PTHR36573:SF1">
    <property type="entry name" value="INTERMEMBRANE PHOSPHOLIPID TRANSPORT SYSTEM BINDING PROTEIN MLAC"/>
    <property type="match status" value="1"/>
</dbReference>
<dbReference type="EMBL" id="CP014525">
    <property type="protein sequence ID" value="AMW34015.1"/>
    <property type="molecule type" value="Genomic_DNA"/>
</dbReference>
<feature type="signal peptide" evidence="1">
    <location>
        <begin position="1"/>
        <end position="27"/>
    </location>
</feature>
<dbReference type="Gene3D" id="3.10.450.710">
    <property type="entry name" value="Tgt2/MlaC"/>
    <property type="match status" value="1"/>
</dbReference>
<name>A0A143DBB2_9PROT</name>
<gene>
    <name evidence="2" type="ORF">AY555_01185</name>
</gene>
<dbReference type="STRING" id="1549855.AY555_01185"/>
<dbReference type="PANTHER" id="PTHR36573">
    <property type="entry name" value="INTERMEMBRANE PHOSPHOLIPID TRANSPORT SYSTEM BINDING PROTEIN MLAC"/>
    <property type="match status" value="1"/>
</dbReference>
<dbReference type="AlphaFoldDB" id="A0A143DBB2"/>
<feature type="chain" id="PRO_5044368568" description="Toluene tolerance protein" evidence="1">
    <location>
        <begin position="28"/>
        <end position="211"/>
    </location>
</feature>
<evidence type="ECO:0000256" key="1">
    <source>
        <dbReference type="SAM" id="SignalP"/>
    </source>
</evidence>
<dbReference type="Proteomes" id="UP000076066">
    <property type="component" value="Chromosome"/>
</dbReference>
<dbReference type="RefSeq" id="WP_066132339.1">
    <property type="nucleotide sequence ID" value="NZ_CP014525.1"/>
</dbReference>
<dbReference type="OrthoDB" id="8099120at2"/>
<evidence type="ECO:0008006" key="4">
    <source>
        <dbReference type="Google" id="ProtNLM"/>
    </source>
</evidence>
<keyword evidence="3" id="KW-1185">Reference proteome</keyword>
<dbReference type="GeneID" id="53315771"/>
<dbReference type="InterPro" id="IPR008869">
    <property type="entry name" value="MlaC/ttg2D"/>
</dbReference>
<evidence type="ECO:0000313" key="2">
    <source>
        <dbReference type="EMBL" id="AMW34015.1"/>
    </source>
</evidence>
<accession>A0A143DBB2</accession>